<evidence type="ECO:0000256" key="1">
    <source>
        <dbReference type="ARBA" id="ARBA00000085"/>
    </source>
</evidence>
<dbReference type="FunFam" id="3.30.565.10:FF:000006">
    <property type="entry name" value="Sensor histidine kinase WalK"/>
    <property type="match status" value="1"/>
</dbReference>
<comment type="caution">
    <text evidence="8">The sequence shown here is derived from an EMBL/GenBank/DDBJ whole genome shotgun (WGS) entry which is preliminary data.</text>
</comment>
<dbReference type="CDD" id="cd00082">
    <property type="entry name" value="HisKA"/>
    <property type="match status" value="1"/>
</dbReference>
<proteinExistence type="predicted"/>
<evidence type="ECO:0000259" key="7">
    <source>
        <dbReference type="PROSITE" id="PS50109"/>
    </source>
</evidence>
<dbReference type="Pfam" id="PF02518">
    <property type="entry name" value="HATPase_c"/>
    <property type="match status" value="1"/>
</dbReference>
<dbReference type="Pfam" id="PF05227">
    <property type="entry name" value="CHASE3"/>
    <property type="match status" value="1"/>
</dbReference>
<dbReference type="PRINTS" id="PR00344">
    <property type="entry name" value="BCTRLSENSOR"/>
</dbReference>
<gene>
    <name evidence="8" type="ORF">G6047_12250</name>
</gene>
<dbReference type="AlphaFoldDB" id="A0A972G1M8"/>
<feature type="domain" description="Histidine kinase" evidence="7">
    <location>
        <begin position="248"/>
        <end position="473"/>
    </location>
</feature>
<dbReference type="InterPro" id="IPR036097">
    <property type="entry name" value="HisK_dim/P_sf"/>
</dbReference>
<comment type="catalytic activity">
    <reaction evidence="1">
        <text>ATP + protein L-histidine = ADP + protein N-phospho-L-histidine.</text>
        <dbReference type="EC" id="2.7.13.3"/>
    </reaction>
</comment>
<dbReference type="Gene3D" id="3.30.565.10">
    <property type="entry name" value="Histidine kinase-like ATPase, C-terminal domain"/>
    <property type="match status" value="1"/>
</dbReference>
<dbReference type="RefSeq" id="WP_169527917.1">
    <property type="nucleotide sequence ID" value="NZ_JAAMPU010000107.1"/>
</dbReference>
<evidence type="ECO:0000256" key="3">
    <source>
        <dbReference type="ARBA" id="ARBA00022553"/>
    </source>
</evidence>
<dbReference type="SMART" id="SM00387">
    <property type="entry name" value="HATPase_c"/>
    <property type="match status" value="1"/>
</dbReference>
<sequence>MTSFKSSRIQLIFIIAAALLLLLSVFSYLRINNLTKTSEWVNHTTLVKLQLNNIYISTYEAEADSRGFVLTKDPIYLERMRHNLFVLDSQKVYLRELIKDNFSQRQNFRKLDSILNKRVTFMKDIVNDSPLGKIPKERWLKGRKIMIDLRSHVNHMVTEEDMQYKLRNKTLVEQTVLTPLFSIFLTFLSLLILVTSYLIIFRELRISNQLKTDLESSRQHLLESNKSLLEKNASLDAMNKELESFTYISSHDLQEPLRKIQTFISRIGEDSANSFTESSANYLNRTQEAARRMQNLIQDLLAYSRVKKEVFLFEKYSFRELVNEVTEELSEEIELNASKITTEGNDEIEVIPVQFRQLLINLISNAIKFKAEGVTPKIKVRHEIVDHVSLNDETQYGTFSKMTVSDNGIGIEPQYQKRIFEVFQRLHTKEEYSGTGVGLAIVKKIIENHNGFIDIESKPGKGSSFIVYWPITLAG</sequence>
<keyword evidence="9" id="KW-1185">Reference proteome</keyword>
<evidence type="ECO:0000256" key="4">
    <source>
        <dbReference type="ARBA" id="ARBA00022679"/>
    </source>
</evidence>
<evidence type="ECO:0000313" key="9">
    <source>
        <dbReference type="Proteomes" id="UP000712080"/>
    </source>
</evidence>
<keyword evidence="6" id="KW-0812">Transmembrane</keyword>
<dbReference type="Proteomes" id="UP000712080">
    <property type="component" value="Unassembled WGS sequence"/>
</dbReference>
<dbReference type="Pfam" id="PF00512">
    <property type="entry name" value="HisKA"/>
    <property type="match status" value="1"/>
</dbReference>
<dbReference type="InterPro" id="IPR005467">
    <property type="entry name" value="His_kinase_dom"/>
</dbReference>
<dbReference type="EMBL" id="JAAMPU010000107">
    <property type="protein sequence ID" value="NMH28806.1"/>
    <property type="molecule type" value="Genomic_DNA"/>
</dbReference>
<dbReference type="InterPro" id="IPR003594">
    <property type="entry name" value="HATPase_dom"/>
</dbReference>
<keyword evidence="5" id="KW-0418">Kinase</keyword>
<evidence type="ECO:0000256" key="5">
    <source>
        <dbReference type="ARBA" id="ARBA00022777"/>
    </source>
</evidence>
<dbReference type="PROSITE" id="PS50109">
    <property type="entry name" value="HIS_KIN"/>
    <property type="match status" value="1"/>
</dbReference>
<keyword evidence="4" id="KW-0808">Transferase</keyword>
<dbReference type="EC" id="2.7.13.3" evidence="2"/>
<organism evidence="8 9">
    <name type="scientific">Flavobacterium silvaticum</name>
    <dbReference type="NCBI Taxonomy" id="1852020"/>
    <lineage>
        <taxon>Bacteria</taxon>
        <taxon>Pseudomonadati</taxon>
        <taxon>Bacteroidota</taxon>
        <taxon>Flavobacteriia</taxon>
        <taxon>Flavobacteriales</taxon>
        <taxon>Flavobacteriaceae</taxon>
        <taxon>Flavobacterium</taxon>
    </lineage>
</organism>
<keyword evidence="6" id="KW-0472">Membrane</keyword>
<dbReference type="Gene3D" id="1.10.287.130">
    <property type="match status" value="1"/>
</dbReference>
<accession>A0A972G1M8</accession>
<evidence type="ECO:0000256" key="6">
    <source>
        <dbReference type="SAM" id="Phobius"/>
    </source>
</evidence>
<dbReference type="InterPro" id="IPR003661">
    <property type="entry name" value="HisK_dim/P_dom"/>
</dbReference>
<name>A0A972G1M8_9FLAO</name>
<protein>
    <recommendedName>
        <fullName evidence="2">histidine kinase</fullName>
        <ecNumber evidence="2">2.7.13.3</ecNumber>
    </recommendedName>
</protein>
<dbReference type="SUPFAM" id="SSF47384">
    <property type="entry name" value="Homodimeric domain of signal transducing histidine kinase"/>
    <property type="match status" value="1"/>
</dbReference>
<dbReference type="InterPro" id="IPR004358">
    <property type="entry name" value="Sig_transdc_His_kin-like_C"/>
</dbReference>
<evidence type="ECO:0000313" key="8">
    <source>
        <dbReference type="EMBL" id="NMH28806.1"/>
    </source>
</evidence>
<dbReference type="SMART" id="SM00388">
    <property type="entry name" value="HisKA"/>
    <property type="match status" value="1"/>
</dbReference>
<keyword evidence="6" id="KW-1133">Transmembrane helix</keyword>
<feature type="transmembrane region" description="Helical" evidence="6">
    <location>
        <begin position="176"/>
        <end position="201"/>
    </location>
</feature>
<dbReference type="InterPro" id="IPR052162">
    <property type="entry name" value="Sensor_kinase/Photoreceptor"/>
</dbReference>
<reference evidence="8" key="1">
    <citation type="submission" date="2020-02" db="EMBL/GenBank/DDBJ databases">
        <title>Flavobacterium sp. genome.</title>
        <authorList>
            <person name="Jung H.S."/>
            <person name="Baek J.H."/>
            <person name="Jeon C.O."/>
        </authorList>
    </citation>
    <scope>NUCLEOTIDE SEQUENCE</scope>
    <source>
        <strain evidence="8">SE-s28</strain>
    </source>
</reference>
<dbReference type="PANTHER" id="PTHR43304:SF1">
    <property type="entry name" value="PAC DOMAIN-CONTAINING PROTEIN"/>
    <property type="match status" value="1"/>
</dbReference>
<dbReference type="PANTHER" id="PTHR43304">
    <property type="entry name" value="PHYTOCHROME-LIKE PROTEIN CPH1"/>
    <property type="match status" value="1"/>
</dbReference>
<dbReference type="InterPro" id="IPR036890">
    <property type="entry name" value="HATPase_C_sf"/>
</dbReference>
<dbReference type="GO" id="GO:0000155">
    <property type="term" value="F:phosphorelay sensor kinase activity"/>
    <property type="evidence" value="ECO:0007669"/>
    <property type="project" value="InterPro"/>
</dbReference>
<keyword evidence="3" id="KW-0597">Phosphoprotein</keyword>
<dbReference type="SUPFAM" id="SSF55874">
    <property type="entry name" value="ATPase domain of HSP90 chaperone/DNA topoisomerase II/histidine kinase"/>
    <property type="match status" value="1"/>
</dbReference>
<evidence type="ECO:0000256" key="2">
    <source>
        <dbReference type="ARBA" id="ARBA00012438"/>
    </source>
</evidence>
<dbReference type="InterPro" id="IPR007891">
    <property type="entry name" value="CHASE3"/>
</dbReference>